<evidence type="ECO:0000313" key="2">
    <source>
        <dbReference type="EMBL" id="GHI64967.1"/>
    </source>
</evidence>
<comment type="caution">
    <text evidence="2">The sequence shown here is derived from an EMBL/GenBank/DDBJ whole genome shotgun (WGS) entry which is preliminary data.</text>
</comment>
<keyword evidence="3" id="KW-1185">Reference proteome</keyword>
<reference evidence="3" key="1">
    <citation type="submission" date="2023-07" db="EMBL/GenBank/DDBJ databases">
        <title>Whole genome shotgun sequence of Streptomyces cacaoi subsp. asoensis NBRC 13813.</title>
        <authorList>
            <person name="Komaki H."/>
            <person name="Tamura T."/>
        </authorList>
    </citation>
    <scope>NUCLEOTIDE SEQUENCE [LARGE SCALE GENOMIC DNA]</scope>
    <source>
        <strain evidence="3">NBRC 13813</strain>
    </source>
</reference>
<accession>A0ABQ3SAJ7</accession>
<gene>
    <name evidence="2" type="ORF">Saso_66170</name>
</gene>
<name>A0ABQ3SAJ7_9ACTN</name>
<protein>
    <submittedName>
        <fullName evidence="2">Uncharacterized protein</fullName>
    </submittedName>
</protein>
<dbReference type="EMBL" id="BNEB01000005">
    <property type="protein sequence ID" value="GHI64967.1"/>
    <property type="molecule type" value="Genomic_DNA"/>
</dbReference>
<dbReference type="Proteomes" id="UP000649259">
    <property type="component" value="Unassembled WGS sequence"/>
</dbReference>
<organism evidence="2 3">
    <name type="scientific">Streptomyces asoensis</name>
    <dbReference type="NCBI Taxonomy" id="249586"/>
    <lineage>
        <taxon>Bacteria</taxon>
        <taxon>Bacillati</taxon>
        <taxon>Actinomycetota</taxon>
        <taxon>Actinomycetes</taxon>
        <taxon>Kitasatosporales</taxon>
        <taxon>Streptomycetaceae</taxon>
        <taxon>Streptomyces</taxon>
    </lineage>
</organism>
<feature type="region of interest" description="Disordered" evidence="1">
    <location>
        <begin position="1"/>
        <end position="41"/>
    </location>
</feature>
<sequence>MRSRKDALAPPAGTVCRRREPPSLRRGFASPYLPKGGPPVRLVTRGNTDTAAAVPPVAELSGFTRPATA</sequence>
<evidence type="ECO:0000256" key="1">
    <source>
        <dbReference type="SAM" id="MobiDB-lite"/>
    </source>
</evidence>
<evidence type="ECO:0000313" key="3">
    <source>
        <dbReference type="Proteomes" id="UP000649259"/>
    </source>
</evidence>
<proteinExistence type="predicted"/>